<dbReference type="InterPro" id="IPR009548">
    <property type="entry name" value="Prkrip1"/>
</dbReference>
<feature type="region of interest" description="Disordered" evidence="1">
    <location>
        <begin position="106"/>
        <end position="173"/>
    </location>
</feature>
<evidence type="ECO:0000256" key="1">
    <source>
        <dbReference type="SAM" id="MobiDB-lite"/>
    </source>
</evidence>
<dbReference type="EMBL" id="MU069458">
    <property type="protein sequence ID" value="KAF5842647.1"/>
    <property type="molecule type" value="Genomic_DNA"/>
</dbReference>
<keyword evidence="3" id="KW-1185">Reference proteome</keyword>
<proteinExistence type="predicted"/>
<feature type="compositionally biased region" description="Basic residues" evidence="1">
    <location>
        <begin position="125"/>
        <end position="140"/>
    </location>
</feature>
<accession>A0ABQ7H717</accession>
<dbReference type="PANTHER" id="PTHR13507:SF0">
    <property type="entry name" value="PRKR-INTERACTING PROTEIN 1"/>
    <property type="match status" value="1"/>
</dbReference>
<dbReference type="PANTHER" id="PTHR13507">
    <property type="entry name" value="PRKR-INTERACTING PROTEIN 1"/>
    <property type="match status" value="1"/>
</dbReference>
<name>A0ABQ7H717_DUNSA</name>
<sequence length="173" mass="19377">MGDKGQLVPFHQAGKGGDEAYALAPVLRRKTPEELEKEQEHRIEEAQKLEEKLKVINEVVPTKIYNTCSSSAGAGSGDFHMYRMIRKAEQERQKRLDLMEKQQIEMSEFEATRKERQEQAEQRTSKKRAKRLKKKAKKSAKVNAGGAKSTGSGAEEKSSSEEDEDGPAQAALD</sequence>
<feature type="compositionally biased region" description="Low complexity" evidence="1">
    <location>
        <begin position="141"/>
        <end position="153"/>
    </location>
</feature>
<feature type="compositionally biased region" description="Basic and acidic residues" evidence="1">
    <location>
        <begin position="110"/>
        <end position="124"/>
    </location>
</feature>
<reference evidence="2" key="1">
    <citation type="submission" date="2017-08" db="EMBL/GenBank/DDBJ databases">
        <authorList>
            <person name="Polle J.E."/>
            <person name="Barry K."/>
            <person name="Cushman J."/>
            <person name="Schmutz J."/>
            <person name="Tran D."/>
            <person name="Hathwaick L.T."/>
            <person name="Yim W.C."/>
            <person name="Jenkins J."/>
            <person name="Mckie-Krisberg Z.M."/>
            <person name="Prochnik S."/>
            <person name="Lindquist E."/>
            <person name="Dockter R.B."/>
            <person name="Adam C."/>
            <person name="Molina H."/>
            <person name="Bunkerborg J."/>
            <person name="Jin E."/>
            <person name="Buchheim M."/>
            <person name="Magnuson J."/>
        </authorList>
    </citation>
    <scope>NUCLEOTIDE SEQUENCE</scope>
    <source>
        <strain evidence="2">CCAP 19/18</strain>
    </source>
</reference>
<dbReference type="Proteomes" id="UP000815325">
    <property type="component" value="Unassembled WGS sequence"/>
</dbReference>
<dbReference type="Pfam" id="PF06658">
    <property type="entry name" value="DUF1168"/>
    <property type="match status" value="1"/>
</dbReference>
<organism evidence="2 3">
    <name type="scientific">Dunaliella salina</name>
    <name type="common">Green alga</name>
    <name type="synonym">Protococcus salinus</name>
    <dbReference type="NCBI Taxonomy" id="3046"/>
    <lineage>
        <taxon>Eukaryota</taxon>
        <taxon>Viridiplantae</taxon>
        <taxon>Chlorophyta</taxon>
        <taxon>core chlorophytes</taxon>
        <taxon>Chlorophyceae</taxon>
        <taxon>CS clade</taxon>
        <taxon>Chlamydomonadales</taxon>
        <taxon>Dunaliellaceae</taxon>
        <taxon>Dunaliella</taxon>
    </lineage>
</organism>
<gene>
    <name evidence="2" type="ORF">DUNSADRAFT_6117</name>
</gene>
<evidence type="ECO:0000313" key="3">
    <source>
        <dbReference type="Proteomes" id="UP000815325"/>
    </source>
</evidence>
<protein>
    <submittedName>
        <fullName evidence="2">Uncharacterized protein</fullName>
    </submittedName>
</protein>
<comment type="caution">
    <text evidence="2">The sequence shown here is derived from an EMBL/GenBank/DDBJ whole genome shotgun (WGS) entry which is preliminary data.</text>
</comment>
<evidence type="ECO:0000313" key="2">
    <source>
        <dbReference type="EMBL" id="KAF5842647.1"/>
    </source>
</evidence>